<evidence type="ECO:0008006" key="3">
    <source>
        <dbReference type="Google" id="ProtNLM"/>
    </source>
</evidence>
<reference evidence="1 2" key="1">
    <citation type="submission" date="2020-01" db="EMBL/GenBank/DDBJ databases">
        <title>Spongiivirga citrea KCTC 32990T.</title>
        <authorList>
            <person name="Wang G."/>
        </authorList>
    </citation>
    <scope>NUCLEOTIDE SEQUENCE [LARGE SCALE GENOMIC DNA]</scope>
    <source>
        <strain evidence="1 2">KCTC 32990</strain>
    </source>
</reference>
<dbReference type="GO" id="GO:0030246">
    <property type="term" value="F:carbohydrate binding"/>
    <property type="evidence" value="ECO:0007669"/>
    <property type="project" value="InterPro"/>
</dbReference>
<sequence>MTIFGDLVSDLTTIFKKMKVNNLKRNFRAYIGMLLALLVLFSSCNEDKINAVETGDIIGTVVRKGTNEPIENVKISTSPVSGTAFTNVDGNFRINDVTVGDYSVEASKEGLLTSFESAKVLADGEVNVVFELDISESANSAPSTPVLTSPADGAVDVPMNQEFIWTAEDVDTDDELKYLFELKNENDNEVIMSDSISETAFSVNNLKFGTKYFWQVQVTDGINDPVFSTVSTFTTSENPNNRFHFVREDNGTSRIISSNQDGSIAFNLTEAGQNSFAPKKNNAAGQIAFLRTVGTQTHIFTSDLDGDNVQQVTNTVPVAAFNLGEVDFDWSTNGSQIIYPNFDKLYVINKDGSGLRQLYQTSDGSLISRCAWSFDGQFIALQTNDINGYNASVFTIDTGGTVLETILTGVTGAAGGIDISVDGTTVLYTYDVSGFESPSFRRLDSKIFSYNLNSDVATDLSTGKAAGTNDFDAEFSPNGANIIFVNTSNDGISIKGIYTQPIAGDGERTLIFNNASAPNWE</sequence>
<dbReference type="PANTHER" id="PTHR36842">
    <property type="entry name" value="PROTEIN TOLB HOMOLOG"/>
    <property type="match status" value="1"/>
</dbReference>
<organism evidence="1 2">
    <name type="scientific">Spongiivirga citrea</name>
    <dbReference type="NCBI Taxonomy" id="1481457"/>
    <lineage>
        <taxon>Bacteria</taxon>
        <taxon>Pseudomonadati</taxon>
        <taxon>Bacteroidota</taxon>
        <taxon>Flavobacteriia</taxon>
        <taxon>Flavobacteriales</taxon>
        <taxon>Flavobacteriaceae</taxon>
        <taxon>Spongiivirga</taxon>
    </lineage>
</organism>
<dbReference type="InterPro" id="IPR011042">
    <property type="entry name" value="6-blade_b-propeller_TolB-like"/>
</dbReference>
<dbReference type="InterPro" id="IPR013784">
    <property type="entry name" value="Carb-bd-like_fold"/>
</dbReference>
<dbReference type="CDD" id="cd00063">
    <property type="entry name" value="FN3"/>
    <property type="match status" value="1"/>
</dbReference>
<evidence type="ECO:0000313" key="2">
    <source>
        <dbReference type="Proteomes" id="UP000474296"/>
    </source>
</evidence>
<dbReference type="Gene3D" id="2.60.40.1120">
    <property type="entry name" value="Carboxypeptidase-like, regulatory domain"/>
    <property type="match status" value="1"/>
</dbReference>
<dbReference type="Pfam" id="PF13620">
    <property type="entry name" value="CarboxypepD_reg"/>
    <property type="match status" value="1"/>
</dbReference>
<dbReference type="InterPro" id="IPR013783">
    <property type="entry name" value="Ig-like_fold"/>
</dbReference>
<dbReference type="SUPFAM" id="SSF49452">
    <property type="entry name" value="Starch-binding domain-like"/>
    <property type="match status" value="1"/>
</dbReference>
<dbReference type="EMBL" id="JAABOQ010000006">
    <property type="protein sequence ID" value="NER18499.1"/>
    <property type="molecule type" value="Genomic_DNA"/>
</dbReference>
<comment type="caution">
    <text evidence="1">The sequence shown here is derived from an EMBL/GenBank/DDBJ whole genome shotgun (WGS) entry which is preliminary data.</text>
</comment>
<dbReference type="Proteomes" id="UP000474296">
    <property type="component" value="Unassembled WGS sequence"/>
</dbReference>
<dbReference type="AlphaFoldDB" id="A0A6M0CRK7"/>
<name>A0A6M0CRK7_9FLAO</name>
<gene>
    <name evidence="1" type="ORF">GWK10_14870</name>
</gene>
<dbReference type="Gene3D" id="2.60.40.10">
    <property type="entry name" value="Immunoglobulins"/>
    <property type="match status" value="1"/>
</dbReference>
<dbReference type="SUPFAM" id="SSF49265">
    <property type="entry name" value="Fibronectin type III"/>
    <property type="match status" value="1"/>
</dbReference>
<dbReference type="SUPFAM" id="SSF82171">
    <property type="entry name" value="DPP6 N-terminal domain-like"/>
    <property type="match status" value="1"/>
</dbReference>
<dbReference type="InterPro" id="IPR036116">
    <property type="entry name" value="FN3_sf"/>
</dbReference>
<dbReference type="InterPro" id="IPR003961">
    <property type="entry name" value="FN3_dom"/>
</dbReference>
<protein>
    <recommendedName>
        <fullName evidence="3">Fibronectin type-III domain-containing protein</fullName>
    </recommendedName>
</protein>
<dbReference type="Gene3D" id="2.120.10.30">
    <property type="entry name" value="TolB, C-terminal domain"/>
    <property type="match status" value="1"/>
</dbReference>
<proteinExistence type="predicted"/>
<accession>A0A6M0CRK7</accession>
<evidence type="ECO:0000313" key="1">
    <source>
        <dbReference type="EMBL" id="NER18499.1"/>
    </source>
</evidence>
<dbReference type="PANTHER" id="PTHR36842:SF1">
    <property type="entry name" value="PROTEIN TOLB"/>
    <property type="match status" value="1"/>
</dbReference>
<keyword evidence="2" id="KW-1185">Reference proteome</keyword>